<accession>A0AAE1CXW9</accession>
<evidence type="ECO:0000256" key="1">
    <source>
        <dbReference type="SAM" id="Phobius"/>
    </source>
</evidence>
<keyword evidence="3" id="KW-1185">Reference proteome</keyword>
<gene>
    <name evidence="2" type="ORF">RRG08_025658</name>
</gene>
<keyword evidence="1" id="KW-1133">Transmembrane helix</keyword>
<keyword evidence="1" id="KW-0472">Membrane</keyword>
<name>A0AAE1CXW9_9GAST</name>
<protein>
    <submittedName>
        <fullName evidence="2">Uncharacterized protein</fullName>
    </submittedName>
</protein>
<evidence type="ECO:0000313" key="2">
    <source>
        <dbReference type="EMBL" id="KAK3742716.1"/>
    </source>
</evidence>
<proteinExistence type="predicted"/>
<dbReference type="Proteomes" id="UP001283361">
    <property type="component" value="Unassembled WGS sequence"/>
</dbReference>
<dbReference type="AlphaFoldDB" id="A0AAE1CXW9"/>
<feature type="transmembrane region" description="Helical" evidence="1">
    <location>
        <begin position="40"/>
        <end position="59"/>
    </location>
</feature>
<comment type="caution">
    <text evidence="2">The sequence shown here is derived from an EMBL/GenBank/DDBJ whole genome shotgun (WGS) entry which is preliminary data.</text>
</comment>
<dbReference type="EMBL" id="JAWDGP010006345">
    <property type="protein sequence ID" value="KAK3742716.1"/>
    <property type="molecule type" value="Genomic_DNA"/>
</dbReference>
<organism evidence="2 3">
    <name type="scientific">Elysia crispata</name>
    <name type="common">lettuce slug</name>
    <dbReference type="NCBI Taxonomy" id="231223"/>
    <lineage>
        <taxon>Eukaryota</taxon>
        <taxon>Metazoa</taxon>
        <taxon>Spiralia</taxon>
        <taxon>Lophotrochozoa</taxon>
        <taxon>Mollusca</taxon>
        <taxon>Gastropoda</taxon>
        <taxon>Heterobranchia</taxon>
        <taxon>Euthyneura</taxon>
        <taxon>Panpulmonata</taxon>
        <taxon>Sacoglossa</taxon>
        <taxon>Placobranchoidea</taxon>
        <taxon>Plakobranchidae</taxon>
        <taxon>Elysia</taxon>
    </lineage>
</organism>
<keyword evidence="1" id="KW-0812">Transmembrane</keyword>
<evidence type="ECO:0000313" key="3">
    <source>
        <dbReference type="Proteomes" id="UP001283361"/>
    </source>
</evidence>
<sequence length="67" mass="7374">MRMSNGAHIYGNECSSTNLKQIYRGSLAYFSSLRSMFVDVSGHLAVVSSVLLSFFNLSVRQVLIGRG</sequence>
<reference evidence="2" key="1">
    <citation type="journal article" date="2023" name="G3 (Bethesda)">
        <title>A reference genome for the long-term kleptoplast-retaining sea slug Elysia crispata morphotype clarki.</title>
        <authorList>
            <person name="Eastman K.E."/>
            <person name="Pendleton A.L."/>
            <person name="Shaikh M.A."/>
            <person name="Suttiyut T."/>
            <person name="Ogas R."/>
            <person name="Tomko P."/>
            <person name="Gavelis G."/>
            <person name="Widhalm J.R."/>
            <person name="Wisecaver J.H."/>
        </authorList>
    </citation>
    <scope>NUCLEOTIDE SEQUENCE</scope>
    <source>
        <strain evidence="2">ECLA1</strain>
    </source>
</reference>